<dbReference type="InterPro" id="IPR036770">
    <property type="entry name" value="Ankyrin_rpt-contain_sf"/>
</dbReference>
<gene>
    <name evidence="4" type="ORF">BDV33DRAFT_206405</name>
</gene>
<evidence type="ECO:0000256" key="1">
    <source>
        <dbReference type="ARBA" id="ARBA00022737"/>
    </source>
</evidence>
<dbReference type="InterPro" id="IPR055530">
    <property type="entry name" value="DUF7104"/>
</dbReference>
<dbReference type="InterPro" id="IPR027417">
    <property type="entry name" value="P-loop_NTPase"/>
</dbReference>
<dbReference type="Pfam" id="PF24883">
    <property type="entry name" value="NPHP3_N"/>
    <property type="match status" value="1"/>
</dbReference>
<keyword evidence="1" id="KW-0677">Repeat</keyword>
<evidence type="ECO:0000259" key="3">
    <source>
        <dbReference type="PROSITE" id="PS50837"/>
    </source>
</evidence>
<feature type="domain" description="NACHT" evidence="3">
    <location>
        <begin position="362"/>
        <end position="510"/>
    </location>
</feature>
<feature type="compositionally biased region" description="Basic and acidic residues" evidence="2">
    <location>
        <begin position="35"/>
        <end position="44"/>
    </location>
</feature>
<feature type="region of interest" description="Disordered" evidence="2">
    <location>
        <begin position="1"/>
        <end position="77"/>
    </location>
</feature>
<dbReference type="SUPFAM" id="SSF52540">
    <property type="entry name" value="P-loop containing nucleoside triphosphate hydrolases"/>
    <property type="match status" value="1"/>
</dbReference>
<feature type="compositionally biased region" description="Low complexity" evidence="2">
    <location>
        <begin position="56"/>
        <end position="70"/>
    </location>
</feature>
<dbReference type="InterPro" id="IPR007111">
    <property type="entry name" value="NACHT_NTPase"/>
</dbReference>
<dbReference type="EMBL" id="ML733464">
    <property type="protein sequence ID" value="KAB8217363.1"/>
    <property type="molecule type" value="Genomic_DNA"/>
</dbReference>
<keyword evidence="5" id="KW-1185">Reference proteome</keyword>
<feature type="compositionally biased region" description="Basic and acidic residues" evidence="2">
    <location>
        <begin position="12"/>
        <end position="21"/>
    </location>
</feature>
<protein>
    <recommendedName>
        <fullName evidence="3">NACHT domain-containing protein</fullName>
    </recommendedName>
</protein>
<dbReference type="SMART" id="SM00248">
    <property type="entry name" value="ANK"/>
    <property type="match status" value="3"/>
</dbReference>
<evidence type="ECO:0000256" key="2">
    <source>
        <dbReference type="SAM" id="MobiDB-lite"/>
    </source>
</evidence>
<reference evidence="4 5" key="1">
    <citation type="submission" date="2019-04" db="EMBL/GenBank/DDBJ databases">
        <title>Fungal friends and foes A comparative genomics study of 23 Aspergillus species from section Flavi.</title>
        <authorList>
            <consortium name="DOE Joint Genome Institute"/>
            <person name="Kjaerbolling I."/>
            <person name="Vesth T.C."/>
            <person name="Frisvad J.C."/>
            <person name="Nybo J.L."/>
            <person name="Theobald S."/>
            <person name="Kildgaard S."/>
            <person name="Petersen T.I."/>
            <person name="Kuo A."/>
            <person name="Sato A."/>
            <person name="Lyhne E.K."/>
            <person name="Kogle M.E."/>
            <person name="Wiebenga A."/>
            <person name="Kun R.S."/>
            <person name="Lubbers R.J."/>
            <person name="Makela M.R."/>
            <person name="Barry K."/>
            <person name="Chovatia M."/>
            <person name="Clum A."/>
            <person name="Daum C."/>
            <person name="Haridas S."/>
            <person name="He G."/>
            <person name="LaButti K."/>
            <person name="Lipzen A."/>
            <person name="Mondo S."/>
            <person name="Pangilinan J."/>
            <person name="Riley R."/>
            <person name="Salamov A."/>
            <person name="Simmons B.A."/>
            <person name="Magnuson J.K."/>
            <person name="Henrissat B."/>
            <person name="Mortensen U.H."/>
            <person name="Larsen T.O."/>
            <person name="De vries R.P."/>
            <person name="Grigoriev I.V."/>
            <person name="Machida M."/>
            <person name="Baker S.E."/>
            <person name="Andersen M.R."/>
        </authorList>
    </citation>
    <scope>NUCLEOTIDE SEQUENCE [LARGE SCALE GENOMIC DNA]</scope>
    <source>
        <strain evidence="4 5">CBS 126849</strain>
    </source>
</reference>
<dbReference type="PANTHER" id="PTHR10039">
    <property type="entry name" value="AMELOGENIN"/>
    <property type="match status" value="1"/>
</dbReference>
<dbReference type="PROSITE" id="PS50837">
    <property type="entry name" value="NACHT"/>
    <property type="match status" value="1"/>
</dbReference>
<dbReference type="Proteomes" id="UP000326799">
    <property type="component" value="Unassembled WGS sequence"/>
</dbReference>
<dbReference type="Pfam" id="PF23397">
    <property type="entry name" value="DUF7104"/>
    <property type="match status" value="4"/>
</dbReference>
<organism evidence="4 5">
    <name type="scientific">Aspergillus novoparasiticus</name>
    <dbReference type="NCBI Taxonomy" id="986946"/>
    <lineage>
        <taxon>Eukaryota</taxon>
        <taxon>Fungi</taxon>
        <taxon>Dikarya</taxon>
        <taxon>Ascomycota</taxon>
        <taxon>Pezizomycotina</taxon>
        <taxon>Eurotiomycetes</taxon>
        <taxon>Eurotiomycetidae</taxon>
        <taxon>Eurotiales</taxon>
        <taxon>Aspergillaceae</taxon>
        <taxon>Aspergillus</taxon>
        <taxon>Aspergillus subgen. Circumdati</taxon>
    </lineage>
</organism>
<proteinExistence type="predicted"/>
<dbReference type="InterPro" id="IPR002110">
    <property type="entry name" value="Ankyrin_rpt"/>
</dbReference>
<accession>A0A5N6EKH1</accession>
<evidence type="ECO:0000313" key="4">
    <source>
        <dbReference type="EMBL" id="KAB8217363.1"/>
    </source>
</evidence>
<dbReference type="PANTHER" id="PTHR10039:SF16">
    <property type="entry name" value="GPI INOSITOL-DEACYLASE"/>
    <property type="match status" value="1"/>
</dbReference>
<dbReference type="Gene3D" id="1.25.40.20">
    <property type="entry name" value="Ankyrin repeat-containing domain"/>
    <property type="match status" value="1"/>
</dbReference>
<evidence type="ECO:0000313" key="5">
    <source>
        <dbReference type="Proteomes" id="UP000326799"/>
    </source>
</evidence>
<dbReference type="InterPro" id="IPR056884">
    <property type="entry name" value="NPHP3-like_N"/>
</dbReference>
<sequence length="1522" mass="172792">MFRKLAGCLGCGKDHSDHGDDNGPPSQPVNPNGELMKEKEEASKAELPARIQVKRSSLSAPSLPDPASTSQLSLREVESEPKTQNLWVLAHKRLSPEDQICFEVGGQNTMEKTIEEVLDKIEARSKEYKEGGLQIRNLHGKSINVQECFQGIIKSVSQVQDLVKNVALFDPTGHASQAWAIVSVGLTLVKNDIERRDDVIEASGFLANTLSYYAIIDKNDRNRQVDSDEHIEEALVKVYTAILEYTAEVYRASRENGADRARKSVSALVDQPLKRLKDAIELERKNVKEWTELGRNEDQQKLNTRVLNSLDLEILDWLSPTDQSGREQSAIYSKAKYDRTSQTGDWFLDSLGYQKWKAEPGSIMWLHGVVGCGKTVLCSTIIADVRQGCECDPTKKLAYWYFNFNQNKEQVVDNMLRSVMRQLCPHPVPESIVKLWKEHRPGREPTRTDLYSTFEQMIESFTGRVILIFDALDECPEIPENPARGTLLKFLNKLITRHKQTLHILATSRPEYDICRHLENHTLIDIEKYLSQDVERFVNDRLETGKLAEWLNKNQPMKEKIRKKLLDIESPRFRWADLQINSLERCQTPTAINTTLETLPKDLSETYGKILNNMSEDNRDAARTILIWVTFSQGQLTLEFLAKLVNFIRPQGVIDVCTTDLITISDNFVRLAHFSVKEFLVPVDISDKPDWYQFSASTGHFTIANESLSLLLQTDDNLTRDAAFDQPVLVYAANQLDFHLSELEQIGFWPPELHESIAHLFNSSVAYLNWVRIANDYRGFSNDWYLSADNLEPPIFRASKMGLVRVVESLLKNGADPLAPFYRTLSDKENLLAVAARNGHLDVLELLVQTSTVIPKTLVCSTIRFIYCGQERERVRKILASLHEKASFYYDPEHSNTIDKHIIAAAAANWWSADVLIQILLDWPNRGPIYITRGVMNAVLHNKDYGERIMQLLLRDQGTHIYITRNGINHMIEEGHFNPNVVKIVIEMRGHEIQFNDWTMERIVGYDSTELLELLLSSRDDVSITTEMLEVAARSWNGSGPLRLLLKKRASTINITMEMLVAAADNRSDGFEMMKLLLEEWSPDTPIGEEVIYELAFNSRYGLEIMNLFLQRQQTGITISQKVLAQAARFNNREMLEVLVNYVNNTESGIKITPEVLCAAAANWKSAEAVMTYLLDLGGKDLEISESVLVSAAGNEDGGANVLSLVLDRFPEARVTDQVFKAACKSQDSMAVLLKRFPNQFPKEIVIEKIATDTIPRYPALELLIHQGVIDIDQNLVEKLARNSDALETLFKFKPDFPVSHQTLLVAAEESTFCMDIVLCACKMECTITADIVDAALKSTGIDETYEPCDFAVIRLLFGQYGSRFPITEMVLTRAALHKNPYGALDFLLGKEPGVDLQRVWETVWQNDYSEADKLGASKVLLKRAGLEVTESIMENTVSRSIDDKDDFDDLIQFSVKEKIPMPGSERAMWIVIERFHYWQTVESFLEYKPNIKITLEQFYALAGYESIPESLIKTLLGRKDF</sequence>
<dbReference type="SUPFAM" id="SSF140860">
    <property type="entry name" value="Pseudo ankyrin repeat-like"/>
    <property type="match status" value="1"/>
</dbReference>
<name>A0A5N6EKH1_9EURO</name>
<dbReference type="SUPFAM" id="SSF48403">
    <property type="entry name" value="Ankyrin repeat"/>
    <property type="match status" value="1"/>
</dbReference>
<dbReference type="Gene3D" id="3.40.50.300">
    <property type="entry name" value="P-loop containing nucleotide triphosphate hydrolases"/>
    <property type="match status" value="1"/>
</dbReference>